<dbReference type="RefSeq" id="WP_235224444.1">
    <property type="nucleotide sequence ID" value="NZ_JAKGAQ010000001.1"/>
</dbReference>
<dbReference type="PANTHER" id="PTHR38776">
    <property type="entry name" value="MLTA-INTERACTING PROTEIN-RELATED"/>
    <property type="match status" value="1"/>
</dbReference>
<evidence type="ECO:0000256" key="4">
    <source>
        <dbReference type="ARBA" id="ARBA00023136"/>
    </source>
</evidence>
<evidence type="ECO:0000256" key="3">
    <source>
        <dbReference type="ARBA" id="ARBA00022729"/>
    </source>
</evidence>
<dbReference type="Proteomes" id="UP001200557">
    <property type="component" value="Unassembled WGS sequence"/>
</dbReference>
<dbReference type="InterPro" id="IPR010583">
    <property type="entry name" value="MipA"/>
</dbReference>
<dbReference type="Pfam" id="PF06629">
    <property type="entry name" value="MipA"/>
    <property type="match status" value="1"/>
</dbReference>
<proteinExistence type="inferred from homology"/>
<evidence type="ECO:0000256" key="5">
    <source>
        <dbReference type="ARBA" id="ARBA00023237"/>
    </source>
</evidence>
<keyword evidence="3" id="KW-0732">Signal</keyword>
<evidence type="ECO:0000313" key="7">
    <source>
        <dbReference type="Proteomes" id="UP001200557"/>
    </source>
</evidence>
<dbReference type="EMBL" id="JAKGAQ010000001">
    <property type="protein sequence ID" value="MCF2870340.1"/>
    <property type="molecule type" value="Genomic_DNA"/>
</dbReference>
<gene>
    <name evidence="6" type="ORF">L0664_04615</name>
</gene>
<keyword evidence="5" id="KW-0998">Cell outer membrane</keyword>
<keyword evidence="7" id="KW-1185">Reference proteome</keyword>
<evidence type="ECO:0000256" key="1">
    <source>
        <dbReference type="ARBA" id="ARBA00004442"/>
    </source>
</evidence>
<evidence type="ECO:0000313" key="6">
    <source>
        <dbReference type="EMBL" id="MCF2870340.1"/>
    </source>
</evidence>
<protein>
    <submittedName>
        <fullName evidence="6">MipA/OmpV family protein</fullName>
    </submittedName>
</protein>
<sequence>MKFTIPFLVATSVTAATPVFAEGDWIVGLLLDGSQSPFVGGQDSVQALPYIAYETGRLHIGIDEISYALVDSGRFDLSVMLDPRFAADLPDTALFDGLKRDDAFEAGFAASYAFGDASANLSVQHDVSGVHDGLAAKLSLSHEAQLGAVGLDFTAGVKFQDSDLNNYLHGVATADVTADRAAFEMDNTINAFAQMNALMPISDNAFLLGEVTYTDLGEAADSPLVNRDHIADVTLGLLFQF</sequence>
<organism evidence="6 7">
    <name type="scientific">Octadecabacter dasysiphoniae</name>
    <dbReference type="NCBI Taxonomy" id="2909341"/>
    <lineage>
        <taxon>Bacteria</taxon>
        <taxon>Pseudomonadati</taxon>
        <taxon>Pseudomonadota</taxon>
        <taxon>Alphaproteobacteria</taxon>
        <taxon>Rhodobacterales</taxon>
        <taxon>Roseobacteraceae</taxon>
        <taxon>Octadecabacter</taxon>
    </lineage>
</organism>
<comment type="subcellular location">
    <subcellularLocation>
        <location evidence="1">Cell outer membrane</location>
    </subcellularLocation>
</comment>
<comment type="caution">
    <text evidence="6">The sequence shown here is derived from an EMBL/GenBank/DDBJ whole genome shotgun (WGS) entry which is preliminary data.</text>
</comment>
<evidence type="ECO:0000256" key="2">
    <source>
        <dbReference type="ARBA" id="ARBA00005722"/>
    </source>
</evidence>
<accession>A0ABS9CSY3</accession>
<comment type="similarity">
    <text evidence="2">Belongs to the MipA/OmpV family.</text>
</comment>
<keyword evidence="4" id="KW-0472">Membrane</keyword>
<name>A0ABS9CSY3_9RHOB</name>
<dbReference type="PANTHER" id="PTHR38776:SF1">
    <property type="entry name" value="MLTA-INTERACTING PROTEIN-RELATED"/>
    <property type="match status" value="1"/>
</dbReference>
<reference evidence="6 7" key="1">
    <citation type="submission" date="2022-01" db="EMBL/GenBank/DDBJ databases">
        <title>Octadecabacter sp. nov., isolated from a marine alga.</title>
        <authorList>
            <person name="Jin M.S."/>
            <person name="Kim H.M."/>
            <person name="Han D.M."/>
            <person name="Jung J.J."/>
            <person name="Jeon C.O."/>
        </authorList>
    </citation>
    <scope>NUCLEOTIDE SEQUENCE [LARGE SCALE GENOMIC DNA]</scope>
    <source>
        <strain evidence="6 7">G9-8</strain>
    </source>
</reference>